<organism evidence="2 3">
    <name type="scientific">Pichia angusta</name>
    <name type="common">Yeast</name>
    <name type="synonym">Hansenula polymorpha</name>
    <dbReference type="NCBI Taxonomy" id="870730"/>
    <lineage>
        <taxon>Eukaryota</taxon>
        <taxon>Fungi</taxon>
        <taxon>Dikarya</taxon>
        <taxon>Ascomycota</taxon>
        <taxon>Saccharomycotina</taxon>
        <taxon>Pichiomycetes</taxon>
        <taxon>Pichiales</taxon>
        <taxon>Pichiaceae</taxon>
        <taxon>Ogataea</taxon>
    </lineage>
</organism>
<dbReference type="Proteomes" id="UP001196530">
    <property type="component" value="Unassembled WGS sequence"/>
</dbReference>
<evidence type="ECO:0000313" key="3">
    <source>
        <dbReference type="Proteomes" id="UP001196530"/>
    </source>
</evidence>
<dbReference type="EMBL" id="JAHLUX010000005">
    <property type="protein sequence ID" value="KAG7819068.1"/>
    <property type="molecule type" value="Genomic_DNA"/>
</dbReference>
<dbReference type="GeneID" id="66126987"/>
<evidence type="ECO:0000313" key="2">
    <source>
        <dbReference type="EMBL" id="KAG7819068.1"/>
    </source>
</evidence>
<name>A0AAN6DFT4_PICAN</name>
<feature type="region of interest" description="Disordered" evidence="1">
    <location>
        <begin position="169"/>
        <end position="189"/>
    </location>
</feature>
<evidence type="ECO:0000256" key="1">
    <source>
        <dbReference type="SAM" id="MobiDB-lite"/>
    </source>
</evidence>
<sequence>MLISLEFPLVVARNLLTCQHDLALADSEKNLGYHLSADGCRCIAESKHVERQVRSAVSKPDCAGAESCVRKRACMLAVLLSLHHRESVFSEARCSWLKQQLLQPCLSRSFAQRVPQYSPSVTLTAHVPQTDTPCRFPHDGHRSRICFLRDLKLFSRCYKPTIAPEDAGEVLRPPSRAPRKGPHLVLGAY</sequence>
<dbReference type="AlphaFoldDB" id="A0AAN6DFT4"/>
<accession>A0AAN6DFT4</accession>
<proteinExistence type="predicted"/>
<reference evidence="2" key="1">
    <citation type="journal article" date="2021" name="G3 (Bethesda)">
        <title>Genomic diversity, chromosomal rearrangements, and interspecies hybridization in the ogataea polymorpha species complex.</title>
        <authorList>
            <person name="Hanson S.J."/>
            <person name="Cinneide E.O."/>
            <person name="Salzberg L.I."/>
            <person name="Wolfe K.H."/>
            <person name="McGowan J."/>
            <person name="Fitzpatrick D.A."/>
            <person name="Matlin K."/>
        </authorList>
    </citation>
    <scope>NUCLEOTIDE SEQUENCE</scope>
    <source>
        <strain evidence="2">61-244</strain>
    </source>
</reference>
<gene>
    <name evidence="2" type="ORF">KL928_002936</name>
</gene>
<dbReference type="RefSeq" id="XP_043060090.1">
    <property type="nucleotide sequence ID" value="XM_043203467.1"/>
</dbReference>
<comment type="caution">
    <text evidence="2">The sequence shown here is derived from an EMBL/GenBank/DDBJ whole genome shotgun (WGS) entry which is preliminary data.</text>
</comment>
<protein>
    <submittedName>
        <fullName evidence="2">Uncharacterized protein</fullName>
    </submittedName>
</protein>